<evidence type="ECO:0000256" key="1">
    <source>
        <dbReference type="SAM" id="MobiDB-lite"/>
    </source>
</evidence>
<dbReference type="EMBL" id="BAABME010013373">
    <property type="protein sequence ID" value="GAA0186112.1"/>
    <property type="molecule type" value="Genomic_DNA"/>
</dbReference>
<sequence length="235" mass="27820">MSSSSESSQLPDYLDRRGWVVPPNLEMANQERQRLTRTLLGVFVDVEFFTSNRVQEYDNTHWFLRVEYFQLEIIAADWHADETRALQFARIKSTQRALNNYLDQLAMNTLGQNLPFLVDYDAYLFNHMIRAFPNTQEYMNTTIYLQPSPEREPSPDARDDRKRDYTNTSEDDNDDDRFDEGRGVIQNMENQPPVRDTNENILRYILRGDPYMQAVIHNEEANRRNIEHMQEGIVE</sequence>
<feature type="region of interest" description="Disordered" evidence="1">
    <location>
        <begin position="146"/>
        <end position="196"/>
    </location>
</feature>
<evidence type="ECO:0000313" key="2">
    <source>
        <dbReference type="EMBL" id="GAA0186112.1"/>
    </source>
</evidence>
<evidence type="ECO:0000313" key="3">
    <source>
        <dbReference type="Proteomes" id="UP001454036"/>
    </source>
</evidence>
<accession>A0AAV3RY01</accession>
<comment type="caution">
    <text evidence="2">The sequence shown here is derived from an EMBL/GenBank/DDBJ whole genome shotgun (WGS) entry which is preliminary data.</text>
</comment>
<protein>
    <submittedName>
        <fullName evidence="2">Uncharacterized protein</fullName>
    </submittedName>
</protein>
<dbReference type="AlphaFoldDB" id="A0AAV3RY01"/>
<feature type="compositionally biased region" description="Acidic residues" evidence="1">
    <location>
        <begin position="169"/>
        <end position="178"/>
    </location>
</feature>
<gene>
    <name evidence="2" type="ORF">LIER_33400</name>
</gene>
<proteinExistence type="predicted"/>
<organism evidence="2 3">
    <name type="scientific">Lithospermum erythrorhizon</name>
    <name type="common">Purple gromwell</name>
    <name type="synonym">Lithospermum officinale var. erythrorhizon</name>
    <dbReference type="NCBI Taxonomy" id="34254"/>
    <lineage>
        <taxon>Eukaryota</taxon>
        <taxon>Viridiplantae</taxon>
        <taxon>Streptophyta</taxon>
        <taxon>Embryophyta</taxon>
        <taxon>Tracheophyta</taxon>
        <taxon>Spermatophyta</taxon>
        <taxon>Magnoliopsida</taxon>
        <taxon>eudicotyledons</taxon>
        <taxon>Gunneridae</taxon>
        <taxon>Pentapetalae</taxon>
        <taxon>asterids</taxon>
        <taxon>lamiids</taxon>
        <taxon>Boraginales</taxon>
        <taxon>Boraginaceae</taxon>
        <taxon>Boraginoideae</taxon>
        <taxon>Lithospermeae</taxon>
        <taxon>Lithospermum</taxon>
    </lineage>
</organism>
<dbReference type="Proteomes" id="UP001454036">
    <property type="component" value="Unassembled WGS sequence"/>
</dbReference>
<keyword evidence="3" id="KW-1185">Reference proteome</keyword>
<reference evidence="2 3" key="1">
    <citation type="submission" date="2024-01" db="EMBL/GenBank/DDBJ databases">
        <title>The complete chloroplast genome sequence of Lithospermum erythrorhizon: insights into the phylogenetic relationship among Boraginaceae species and the maternal lineages of purple gromwells.</title>
        <authorList>
            <person name="Okada T."/>
            <person name="Watanabe K."/>
        </authorList>
    </citation>
    <scope>NUCLEOTIDE SEQUENCE [LARGE SCALE GENOMIC DNA]</scope>
</reference>
<feature type="compositionally biased region" description="Basic and acidic residues" evidence="1">
    <location>
        <begin position="149"/>
        <end position="165"/>
    </location>
</feature>
<name>A0AAV3RY01_LITER</name>